<name>A0ABR3JBQ8_9AGAR</name>
<evidence type="ECO:0000256" key="4">
    <source>
        <dbReference type="ARBA" id="ARBA00022723"/>
    </source>
</evidence>
<keyword evidence="5" id="KW-0677">Repeat</keyword>
<evidence type="ECO:0000313" key="13">
    <source>
        <dbReference type="EMBL" id="KAL0952935.1"/>
    </source>
</evidence>
<evidence type="ECO:0000256" key="6">
    <source>
        <dbReference type="ARBA" id="ARBA00022771"/>
    </source>
</evidence>
<keyword evidence="3" id="KW-0808">Transferase</keyword>
<gene>
    <name evidence="13" type="ORF">HGRIS_007148</name>
</gene>
<evidence type="ECO:0000313" key="14">
    <source>
        <dbReference type="Proteomes" id="UP001556367"/>
    </source>
</evidence>
<accession>A0ABR3JBQ8</accession>
<feature type="domain" description="RING-type" evidence="11">
    <location>
        <begin position="192"/>
        <end position="228"/>
    </location>
</feature>
<evidence type="ECO:0000256" key="1">
    <source>
        <dbReference type="ARBA" id="ARBA00001798"/>
    </source>
</evidence>
<dbReference type="InterPro" id="IPR001841">
    <property type="entry name" value="Znf_RING"/>
</dbReference>
<feature type="domain" description="RING-type" evidence="12">
    <location>
        <begin position="188"/>
        <end position="398"/>
    </location>
</feature>
<sequence>MADPDPASAALIAHLALQDILTLTASRKGKQRADAPPTDEEYAIQLQEAQLQDLLQALGDLSFAQTIDAALDSDQDYVRRLEVAERCARDDRRAAEALESGRAMPEQTAFQRAVGDRRFRFESEDDEVGSNNATDGRSDIIDEERDETKEDVGQPQVKVEGGLAQPNEYGGRSQPSSGGISQTKRPTNPIDCVACTSTMSSPDLQAPCGHAWCRSCLTDLVRACIKDETLYPLRCCQQHIPERAALGLITDRRVNLAFRLKAREFATPALQRVYCPNPRCSVFLGASLDEASSGSNTALTHGSSAMAFGETTRRCTSCYVSACLQCKSAAHPGESCKQNEALEQVKALAASERWQTCPGCHAIVELHHGCYHMSCRCRTQFCYLCAAPWKTCACPQWDEGRLLRTAQQRVTNELGAARAARVPTAMLWDRVRRQADELRNNHDCAQHNWTYRHGGGRCEECHFNLPSYLLVCRGCHLLACVRCARNRL</sequence>
<feature type="region of interest" description="Disordered" evidence="10">
    <location>
        <begin position="96"/>
        <end position="185"/>
    </location>
</feature>
<keyword evidence="7" id="KW-0833">Ubl conjugation pathway</keyword>
<feature type="compositionally biased region" description="Polar residues" evidence="10">
    <location>
        <begin position="173"/>
        <end position="185"/>
    </location>
</feature>
<comment type="caution">
    <text evidence="13">The sequence shown here is derived from an EMBL/GenBank/DDBJ whole genome shotgun (WGS) entry which is preliminary data.</text>
</comment>
<dbReference type="InterPro" id="IPR044066">
    <property type="entry name" value="TRIAD_supradom"/>
</dbReference>
<dbReference type="Gene3D" id="1.20.120.1750">
    <property type="match status" value="1"/>
</dbReference>
<keyword evidence="8" id="KW-0862">Zinc</keyword>
<evidence type="ECO:0000256" key="9">
    <source>
        <dbReference type="PROSITE-ProRule" id="PRU00175"/>
    </source>
</evidence>
<dbReference type="SUPFAM" id="SSF57850">
    <property type="entry name" value="RING/U-box"/>
    <property type="match status" value="2"/>
</dbReference>
<comment type="catalytic activity">
    <reaction evidence="1">
        <text>[E2 ubiquitin-conjugating enzyme]-S-ubiquitinyl-L-cysteine + [acceptor protein]-L-lysine = [E2 ubiquitin-conjugating enzyme]-L-cysteine + [acceptor protein]-N(6)-ubiquitinyl-L-lysine.</text>
        <dbReference type="EC" id="2.3.2.31"/>
    </reaction>
</comment>
<evidence type="ECO:0000256" key="10">
    <source>
        <dbReference type="SAM" id="MobiDB-lite"/>
    </source>
</evidence>
<organism evidence="13 14">
    <name type="scientific">Hohenbuehelia grisea</name>
    <dbReference type="NCBI Taxonomy" id="104357"/>
    <lineage>
        <taxon>Eukaryota</taxon>
        <taxon>Fungi</taxon>
        <taxon>Dikarya</taxon>
        <taxon>Basidiomycota</taxon>
        <taxon>Agaricomycotina</taxon>
        <taxon>Agaricomycetes</taxon>
        <taxon>Agaricomycetidae</taxon>
        <taxon>Agaricales</taxon>
        <taxon>Pleurotineae</taxon>
        <taxon>Pleurotaceae</taxon>
        <taxon>Hohenbuehelia</taxon>
    </lineage>
</organism>
<keyword evidence="6 9" id="KW-0863">Zinc-finger</keyword>
<keyword evidence="4" id="KW-0479">Metal-binding</keyword>
<proteinExistence type="predicted"/>
<dbReference type="InterPro" id="IPR031127">
    <property type="entry name" value="E3_UB_ligase_RBR"/>
</dbReference>
<keyword evidence="14" id="KW-1185">Reference proteome</keyword>
<dbReference type="PROSITE" id="PS51873">
    <property type="entry name" value="TRIAD"/>
    <property type="match status" value="1"/>
</dbReference>
<evidence type="ECO:0000259" key="12">
    <source>
        <dbReference type="PROSITE" id="PS51873"/>
    </source>
</evidence>
<evidence type="ECO:0000256" key="2">
    <source>
        <dbReference type="ARBA" id="ARBA00012251"/>
    </source>
</evidence>
<dbReference type="InterPro" id="IPR002867">
    <property type="entry name" value="IBR_dom"/>
</dbReference>
<protein>
    <recommendedName>
        <fullName evidence="2">RBR-type E3 ubiquitin transferase</fullName>
        <ecNumber evidence="2">2.3.2.31</ecNumber>
    </recommendedName>
</protein>
<dbReference type="EMBL" id="JASNQZ010000010">
    <property type="protein sequence ID" value="KAL0952935.1"/>
    <property type="molecule type" value="Genomic_DNA"/>
</dbReference>
<dbReference type="Proteomes" id="UP001556367">
    <property type="component" value="Unassembled WGS sequence"/>
</dbReference>
<dbReference type="EC" id="2.3.2.31" evidence="2"/>
<reference evidence="14" key="1">
    <citation type="submission" date="2024-06" db="EMBL/GenBank/DDBJ databases">
        <title>Multi-omics analyses provide insights into the biosynthesis of the anticancer antibiotic pleurotin in Hohenbuehelia grisea.</title>
        <authorList>
            <person name="Weaver J.A."/>
            <person name="Alberti F."/>
        </authorList>
    </citation>
    <scope>NUCLEOTIDE SEQUENCE [LARGE SCALE GENOMIC DNA]</scope>
    <source>
        <strain evidence="14">T-177</strain>
    </source>
</reference>
<dbReference type="SMART" id="SM00647">
    <property type="entry name" value="IBR"/>
    <property type="match status" value="2"/>
</dbReference>
<dbReference type="PROSITE" id="PS50089">
    <property type="entry name" value="ZF_RING_2"/>
    <property type="match status" value="1"/>
</dbReference>
<evidence type="ECO:0000256" key="7">
    <source>
        <dbReference type="ARBA" id="ARBA00022786"/>
    </source>
</evidence>
<dbReference type="PANTHER" id="PTHR11685">
    <property type="entry name" value="RBR FAMILY RING FINGER AND IBR DOMAIN-CONTAINING"/>
    <property type="match status" value="1"/>
</dbReference>
<dbReference type="CDD" id="cd22584">
    <property type="entry name" value="Rcat_RBR_unk"/>
    <property type="match status" value="1"/>
</dbReference>
<evidence type="ECO:0000259" key="11">
    <source>
        <dbReference type="PROSITE" id="PS50089"/>
    </source>
</evidence>
<evidence type="ECO:0000256" key="3">
    <source>
        <dbReference type="ARBA" id="ARBA00022679"/>
    </source>
</evidence>
<feature type="compositionally biased region" description="Basic and acidic residues" evidence="10">
    <location>
        <begin position="136"/>
        <end position="152"/>
    </location>
</feature>
<evidence type="ECO:0000256" key="8">
    <source>
        <dbReference type="ARBA" id="ARBA00022833"/>
    </source>
</evidence>
<dbReference type="Pfam" id="PF01485">
    <property type="entry name" value="IBR"/>
    <property type="match status" value="2"/>
</dbReference>
<evidence type="ECO:0000256" key="5">
    <source>
        <dbReference type="ARBA" id="ARBA00022737"/>
    </source>
</evidence>